<dbReference type="GO" id="GO:0005737">
    <property type="term" value="C:cytoplasm"/>
    <property type="evidence" value="ECO:0007669"/>
    <property type="project" value="UniProtKB-SubCell"/>
</dbReference>
<dbReference type="RefSeq" id="WP_210535359.1">
    <property type="nucleotide sequence ID" value="NZ_JAGKTC010000001.1"/>
</dbReference>
<comment type="subcellular location">
    <subcellularLocation>
        <location evidence="2">Cytoplasm</location>
    </subcellularLocation>
</comment>
<protein>
    <recommendedName>
        <fullName evidence="2">PF03932 family protein CutC</fullName>
    </recommendedName>
</protein>
<reference evidence="3" key="1">
    <citation type="journal article" date="2016" name="Int. J. Syst. Evol. Microbiol.">
        <title>Pseudoxanthomonas helianthi sp. nov., isolated from roots of Jerusalem artichoke (Helianthus tuberosus).</title>
        <authorList>
            <person name="Kittiwongwattana C."/>
            <person name="Thawai C."/>
        </authorList>
    </citation>
    <scope>NUCLEOTIDE SEQUENCE</scope>
    <source>
        <strain evidence="3">110414</strain>
    </source>
</reference>
<organism evidence="3 4">
    <name type="scientific">Pseudoxanthomonas helianthi</name>
    <dbReference type="NCBI Taxonomy" id="1453541"/>
    <lineage>
        <taxon>Bacteria</taxon>
        <taxon>Pseudomonadati</taxon>
        <taxon>Pseudomonadota</taxon>
        <taxon>Gammaproteobacteria</taxon>
        <taxon>Lysobacterales</taxon>
        <taxon>Lysobacteraceae</taxon>
        <taxon>Pseudoxanthomonas</taxon>
    </lineage>
</organism>
<reference evidence="3" key="2">
    <citation type="submission" date="2021-03" db="EMBL/GenBank/DDBJ databases">
        <authorList>
            <person name="Cao W."/>
        </authorList>
    </citation>
    <scope>NUCLEOTIDE SEQUENCE</scope>
    <source>
        <strain evidence="3">110414</strain>
    </source>
</reference>
<evidence type="ECO:0000313" key="3">
    <source>
        <dbReference type="EMBL" id="MBP3983518.1"/>
    </source>
</evidence>
<dbReference type="InterPro" id="IPR005627">
    <property type="entry name" value="CutC-like"/>
</dbReference>
<evidence type="ECO:0000313" key="4">
    <source>
        <dbReference type="Proteomes" id="UP000673447"/>
    </source>
</evidence>
<dbReference type="GO" id="GO:0005507">
    <property type="term" value="F:copper ion binding"/>
    <property type="evidence" value="ECO:0007669"/>
    <property type="project" value="TreeGrafter"/>
</dbReference>
<dbReference type="PANTHER" id="PTHR12598:SF0">
    <property type="entry name" value="COPPER HOMEOSTASIS PROTEIN CUTC HOMOLOG"/>
    <property type="match status" value="1"/>
</dbReference>
<comment type="caution">
    <text evidence="3">The sequence shown here is derived from an EMBL/GenBank/DDBJ whole genome shotgun (WGS) entry which is preliminary data.</text>
</comment>
<dbReference type="Proteomes" id="UP000673447">
    <property type="component" value="Unassembled WGS sequence"/>
</dbReference>
<name>A0A940X3A2_9GAMM</name>
<dbReference type="SUPFAM" id="SSF110395">
    <property type="entry name" value="CutC-like"/>
    <property type="match status" value="1"/>
</dbReference>
<sequence length="243" mass="25225">MSQALLEIAANSVASAVAAQDGGADRVELCSGLELGGLTPSPGVLALVRERLRIPLYALIRPRGGDFVYTDEETETMLLDIEACLAVGCDGVVLGALDAEGNVDLPRCRALVSAAKHLGVTFHRAIDVSRDPLQTLEDAIGLGCERVLSSGAQPGAPQGVGLLRDLVQRAGERIVVMPGAGINAGNLAALRAATGAREFHASAKRTLPSAMRHAADARLGMSDGETRTDSEEVRRLAAALRSG</sequence>
<dbReference type="FunFam" id="3.20.20.380:FF:000001">
    <property type="entry name" value="Copper homeostasis protein CutC"/>
    <property type="match status" value="1"/>
</dbReference>
<evidence type="ECO:0000256" key="2">
    <source>
        <dbReference type="HAMAP-Rule" id="MF_00795"/>
    </source>
</evidence>
<gene>
    <name evidence="2" type="primary">cutC</name>
    <name evidence="3" type="ORF">J5837_03690</name>
</gene>
<dbReference type="EMBL" id="JAGKTC010000001">
    <property type="protein sequence ID" value="MBP3983518.1"/>
    <property type="molecule type" value="Genomic_DNA"/>
</dbReference>
<accession>A0A940X3A2</accession>
<dbReference type="Gene3D" id="3.20.20.380">
    <property type="entry name" value="Copper homeostasis (CutC) domain"/>
    <property type="match status" value="1"/>
</dbReference>
<comment type="similarity">
    <text evidence="1 2">Belongs to the CutC family.</text>
</comment>
<dbReference type="InterPro" id="IPR036822">
    <property type="entry name" value="CutC-like_dom_sf"/>
</dbReference>
<comment type="caution">
    <text evidence="2">Once thought to be involved in copper homeostasis, experiments in E.coli have shown this is not the case.</text>
</comment>
<keyword evidence="4" id="KW-1185">Reference proteome</keyword>
<dbReference type="PANTHER" id="PTHR12598">
    <property type="entry name" value="COPPER HOMEOSTASIS PROTEIN CUTC"/>
    <property type="match status" value="1"/>
</dbReference>
<dbReference type="Pfam" id="PF03932">
    <property type="entry name" value="CutC"/>
    <property type="match status" value="1"/>
</dbReference>
<evidence type="ECO:0000256" key="1">
    <source>
        <dbReference type="ARBA" id="ARBA00007768"/>
    </source>
</evidence>
<dbReference type="HAMAP" id="MF_00795">
    <property type="entry name" value="CutC"/>
    <property type="match status" value="1"/>
</dbReference>
<proteinExistence type="inferred from homology"/>
<dbReference type="AlphaFoldDB" id="A0A940X3A2"/>
<keyword evidence="2" id="KW-0963">Cytoplasm</keyword>